<sequence length="313" mass="35016">MGATISKTLVFQPPALQGTWNSSEAVFAKHVDTTRMWLQTRLGSSIEAFYIDRRARMTVLFSHANAEDITMIYPWLRELSSACAVNVLAYSYTGYAKSPGLPSEKHVYADARAAWDYLVSNRRLRPDTIVLYSRSIGSGAAVYLAQTLCKLGTPPAGLVLQSPVLSVFRIAFYFRITLPGDLFPNIDRIADVRCPVFVMHGTHDEVVPFWHGQELFLATPLRWRHKPFWIKGAGHNNIELLLRDSGLLFKRLRDFIDKVNRPPLKPQQSPKKSSPPPPPPPPSTTSSSSSLPPPRSTPDPTRPLLSCDSSRTY</sequence>
<feature type="compositionally biased region" description="Pro residues" evidence="1">
    <location>
        <begin position="291"/>
        <end position="301"/>
    </location>
</feature>
<gene>
    <name evidence="2" type="ORF">CTAYLR_006308</name>
</gene>
<dbReference type="PANTHER" id="PTHR12277:SF81">
    <property type="entry name" value="PROTEIN ABHD13"/>
    <property type="match status" value="1"/>
</dbReference>
<evidence type="ECO:0000313" key="3">
    <source>
        <dbReference type="Proteomes" id="UP001230188"/>
    </source>
</evidence>
<comment type="caution">
    <text evidence="2">The sequence shown here is derived from an EMBL/GenBank/DDBJ whole genome shotgun (WGS) entry which is preliminary data.</text>
</comment>
<dbReference type="Proteomes" id="UP001230188">
    <property type="component" value="Unassembled WGS sequence"/>
</dbReference>
<protein>
    <recommendedName>
        <fullName evidence="4">Serine aminopeptidase S33 domain-containing protein</fullName>
    </recommendedName>
</protein>
<feature type="compositionally biased region" description="Pro residues" evidence="1">
    <location>
        <begin position="273"/>
        <end position="283"/>
    </location>
</feature>
<dbReference type="Gene3D" id="3.40.50.1820">
    <property type="entry name" value="alpha/beta hydrolase"/>
    <property type="match status" value="1"/>
</dbReference>
<evidence type="ECO:0000313" key="2">
    <source>
        <dbReference type="EMBL" id="KAJ8600954.1"/>
    </source>
</evidence>
<evidence type="ECO:0000256" key="1">
    <source>
        <dbReference type="SAM" id="MobiDB-lite"/>
    </source>
</evidence>
<evidence type="ECO:0008006" key="4">
    <source>
        <dbReference type="Google" id="ProtNLM"/>
    </source>
</evidence>
<name>A0AAD7UAN3_9STRA</name>
<organism evidence="2 3">
    <name type="scientific">Chrysophaeum taylorii</name>
    <dbReference type="NCBI Taxonomy" id="2483200"/>
    <lineage>
        <taxon>Eukaryota</taxon>
        <taxon>Sar</taxon>
        <taxon>Stramenopiles</taxon>
        <taxon>Ochrophyta</taxon>
        <taxon>Pelagophyceae</taxon>
        <taxon>Pelagomonadales</taxon>
        <taxon>Pelagomonadaceae</taxon>
        <taxon>Chrysophaeum</taxon>
    </lineage>
</organism>
<accession>A0AAD7UAN3</accession>
<proteinExistence type="predicted"/>
<dbReference type="AlphaFoldDB" id="A0AAD7UAN3"/>
<dbReference type="SUPFAM" id="SSF53474">
    <property type="entry name" value="alpha/beta-Hydrolases"/>
    <property type="match status" value="1"/>
</dbReference>
<keyword evidence="3" id="KW-1185">Reference proteome</keyword>
<dbReference type="EMBL" id="JAQMWT010000464">
    <property type="protein sequence ID" value="KAJ8600954.1"/>
    <property type="molecule type" value="Genomic_DNA"/>
</dbReference>
<dbReference type="InterPro" id="IPR029058">
    <property type="entry name" value="AB_hydrolase_fold"/>
</dbReference>
<feature type="region of interest" description="Disordered" evidence="1">
    <location>
        <begin position="260"/>
        <end position="313"/>
    </location>
</feature>
<reference evidence="2" key="1">
    <citation type="submission" date="2023-01" db="EMBL/GenBank/DDBJ databases">
        <title>Metagenome sequencing of chrysophaentin producing Chrysophaeum taylorii.</title>
        <authorList>
            <person name="Davison J."/>
            <person name="Bewley C."/>
        </authorList>
    </citation>
    <scope>NUCLEOTIDE SEQUENCE</scope>
    <source>
        <strain evidence="2">NIES-1699</strain>
    </source>
</reference>
<dbReference type="PANTHER" id="PTHR12277">
    <property type="entry name" value="ALPHA/BETA HYDROLASE DOMAIN-CONTAINING PROTEIN"/>
    <property type="match status" value="1"/>
</dbReference>